<evidence type="ECO:0000313" key="1">
    <source>
        <dbReference type="EMBL" id="PKG25480.1"/>
    </source>
</evidence>
<dbReference type="AlphaFoldDB" id="A0A2N0Z7J9"/>
<comment type="caution">
    <text evidence="1">The sequence shown here is derived from an EMBL/GenBank/DDBJ whole genome shotgun (WGS) entry which is preliminary data.</text>
</comment>
<keyword evidence="2" id="KW-1185">Reference proteome</keyword>
<dbReference type="Pfam" id="PF10803">
    <property type="entry name" value="GerPB"/>
    <property type="match status" value="1"/>
</dbReference>
<sequence length="78" mass="8166">MNYFIQQSITINTIKIGGITNSSVFQVGSAGIIKPSSYLYNTGGFSESAPGTQSEPLDIADQSLLFSPAVPLQAPAKS</sequence>
<gene>
    <name evidence="1" type="ORF">CWS01_01150</name>
</gene>
<dbReference type="InterPro" id="IPR024255">
    <property type="entry name" value="GerPB"/>
</dbReference>
<dbReference type="EMBL" id="PISE01000003">
    <property type="protein sequence ID" value="PKG25480.1"/>
    <property type="molecule type" value="Genomic_DNA"/>
</dbReference>
<reference evidence="1 2" key="1">
    <citation type="journal article" date="2003" name="Int. J. Syst. Evol. Microbiol.">
        <title>Bacillus nealsonii sp. nov., isolated from a spacecraft-assembly facility, whose spores are gamma-radiation resistant.</title>
        <authorList>
            <person name="Venkateswaran K."/>
            <person name="Kempf M."/>
            <person name="Chen F."/>
            <person name="Satomi M."/>
            <person name="Nicholson W."/>
            <person name="Kern R."/>
        </authorList>
    </citation>
    <scope>NUCLEOTIDE SEQUENCE [LARGE SCALE GENOMIC DNA]</scope>
    <source>
        <strain evidence="1 2">FO-92</strain>
    </source>
</reference>
<evidence type="ECO:0000313" key="2">
    <source>
        <dbReference type="Proteomes" id="UP000233375"/>
    </source>
</evidence>
<proteinExistence type="predicted"/>
<organism evidence="1 2">
    <name type="scientific">Niallia nealsonii</name>
    <dbReference type="NCBI Taxonomy" id="115979"/>
    <lineage>
        <taxon>Bacteria</taxon>
        <taxon>Bacillati</taxon>
        <taxon>Bacillota</taxon>
        <taxon>Bacilli</taxon>
        <taxon>Bacillales</taxon>
        <taxon>Bacillaceae</taxon>
        <taxon>Niallia</taxon>
    </lineage>
</organism>
<dbReference type="OrthoDB" id="2971631at2"/>
<accession>A0A2N0Z7J9</accession>
<dbReference type="Proteomes" id="UP000233375">
    <property type="component" value="Unassembled WGS sequence"/>
</dbReference>
<dbReference type="RefSeq" id="WP_101175204.1">
    <property type="nucleotide sequence ID" value="NZ_PISE01000003.1"/>
</dbReference>
<name>A0A2N0Z7J9_9BACI</name>
<protein>
    <submittedName>
        <fullName evidence="1">Spore gernimation protein</fullName>
    </submittedName>
</protein>